<dbReference type="Pfam" id="PF14249">
    <property type="entry name" value="Tocopherol_cycl"/>
    <property type="match status" value="1"/>
</dbReference>
<dbReference type="AlphaFoldDB" id="A0A1M6B0W8"/>
<accession>A0A1M6B0W8</accession>
<dbReference type="OrthoDB" id="9772627at2"/>
<name>A0A1M6B0W8_9CLOT</name>
<dbReference type="Proteomes" id="UP000184080">
    <property type="component" value="Unassembled WGS sequence"/>
</dbReference>
<gene>
    <name evidence="1" type="ORF">SAMN05444401_0593</name>
</gene>
<dbReference type="InterPro" id="IPR025893">
    <property type="entry name" value="Tocopherol_cyclase"/>
</dbReference>
<dbReference type="STRING" id="1121298.SAMN05444401_0593"/>
<dbReference type="SUPFAM" id="SSF159245">
    <property type="entry name" value="AttH-like"/>
    <property type="match status" value="1"/>
</dbReference>
<proteinExistence type="predicted"/>
<dbReference type="PANTHER" id="PTHR35309:SF4">
    <property type="entry name" value="TOCOPHEROL CYCLASE"/>
    <property type="match status" value="1"/>
</dbReference>
<reference evidence="1 2" key="1">
    <citation type="submission" date="2016-11" db="EMBL/GenBank/DDBJ databases">
        <authorList>
            <person name="Jaros S."/>
            <person name="Januszkiewicz K."/>
            <person name="Wedrychowicz H."/>
        </authorList>
    </citation>
    <scope>NUCLEOTIDE SEQUENCE [LARGE SCALE GENOMIC DNA]</scope>
    <source>
        <strain evidence="1 2">DSM 21864</strain>
    </source>
</reference>
<evidence type="ECO:0000313" key="1">
    <source>
        <dbReference type="EMBL" id="SHI42362.1"/>
    </source>
</evidence>
<dbReference type="EMBL" id="FQZO01000001">
    <property type="protein sequence ID" value="SHI42362.1"/>
    <property type="molecule type" value="Genomic_DNA"/>
</dbReference>
<evidence type="ECO:0000313" key="2">
    <source>
        <dbReference type="Proteomes" id="UP000184080"/>
    </source>
</evidence>
<protein>
    <submittedName>
        <fullName evidence="1">Tocopherol cyclase</fullName>
    </submittedName>
</protein>
<sequence length="321" mass="37083">MIKQILNPDLYHGDNKKENYFEGWYFKISDMENNLSMAFIPGIIKGHEGHSFIQYVNGFEKQFSYFTFSKDDFRASKSEFNISIGKNIFFIKGLKLDLTDENSKIKVDVNFNHIEKWPDSTINPGSMGFYNYLSFMECYSQVCAMNGYVSGAVEINDKKYILNKGKIYIEKNWGENFPYSWFWMQSNCFSKDISITCSIAHIPFPISSFRGFLIGLKFNNKFIKFTTINKSKLTTIKTARDVRLVATNKEYELTLESITNSSEFLLLHGPTGDKMQPFVKESITSKLHLVLKSFPEKKVVLEDTGIFAGIEYGGNFEELFF</sequence>
<keyword evidence="2" id="KW-1185">Reference proteome</keyword>
<organism evidence="1 2">
    <name type="scientific">Clostridium amylolyticum</name>
    <dbReference type="NCBI Taxonomy" id="1121298"/>
    <lineage>
        <taxon>Bacteria</taxon>
        <taxon>Bacillati</taxon>
        <taxon>Bacillota</taxon>
        <taxon>Clostridia</taxon>
        <taxon>Eubacteriales</taxon>
        <taxon>Clostridiaceae</taxon>
        <taxon>Clostridium</taxon>
    </lineage>
</organism>
<dbReference type="PANTHER" id="PTHR35309">
    <property type="match status" value="1"/>
</dbReference>
<dbReference type="RefSeq" id="WP_073003710.1">
    <property type="nucleotide sequence ID" value="NZ_FQZO01000001.1"/>
</dbReference>
<dbReference type="GO" id="GO:0009976">
    <property type="term" value="F:tocopherol cyclase activity"/>
    <property type="evidence" value="ECO:0007669"/>
    <property type="project" value="InterPro"/>
</dbReference>